<name>A0A943DFX2_9FIRM</name>
<organism evidence="2 3">
    <name type="scientific">Subdoligranulum variabile</name>
    <dbReference type="NCBI Taxonomy" id="214851"/>
    <lineage>
        <taxon>Bacteria</taxon>
        <taxon>Bacillati</taxon>
        <taxon>Bacillota</taxon>
        <taxon>Clostridia</taxon>
        <taxon>Eubacteriales</taxon>
        <taxon>Oscillospiraceae</taxon>
        <taxon>Subdoligranulum</taxon>
    </lineage>
</organism>
<dbReference type="InterPro" id="IPR007712">
    <property type="entry name" value="RelE/ParE_toxin"/>
</dbReference>
<evidence type="ECO:0000313" key="3">
    <source>
        <dbReference type="Proteomes" id="UP000759273"/>
    </source>
</evidence>
<evidence type="ECO:0000256" key="1">
    <source>
        <dbReference type="ARBA" id="ARBA00022649"/>
    </source>
</evidence>
<proteinExistence type="predicted"/>
<comment type="caution">
    <text evidence="2">The sequence shown here is derived from an EMBL/GenBank/DDBJ whole genome shotgun (WGS) entry which is preliminary data.</text>
</comment>
<reference evidence="2" key="1">
    <citation type="submission" date="2021-02" db="EMBL/GenBank/DDBJ databases">
        <title>Infant gut strain persistence is associated with maternal origin, phylogeny, and functional potential including surface adhesion and iron acquisition.</title>
        <authorList>
            <person name="Lou Y.C."/>
        </authorList>
    </citation>
    <scope>NUCLEOTIDE SEQUENCE</scope>
    <source>
        <strain evidence="2">L3_101_000M1_dasL3_101_000M1_concoct_87</strain>
    </source>
</reference>
<dbReference type="Pfam" id="PF05016">
    <property type="entry name" value="ParE_toxin"/>
    <property type="match status" value="1"/>
</dbReference>
<gene>
    <name evidence="2" type="ORF">KHY36_15350</name>
</gene>
<protein>
    <submittedName>
        <fullName evidence="2">Type II toxin-antitoxin system RelE/ParE family toxin</fullName>
    </submittedName>
</protein>
<sequence length="103" mass="12530">MSYNVILLPAAEDDYQEILRYFERQFDSQQAIRSFVKDFGEVLLRLEETPTIYGYSRDEVLRQREYRKFLIGRYVALFKINEPRNAVEIYRIFHGTQNYTKYL</sequence>
<dbReference type="Gene3D" id="3.30.2310.20">
    <property type="entry name" value="RelE-like"/>
    <property type="match status" value="1"/>
</dbReference>
<dbReference type="Proteomes" id="UP000759273">
    <property type="component" value="Unassembled WGS sequence"/>
</dbReference>
<keyword evidence="1" id="KW-1277">Toxin-antitoxin system</keyword>
<accession>A0A943DFX2</accession>
<dbReference type="SUPFAM" id="SSF143011">
    <property type="entry name" value="RelE-like"/>
    <property type="match status" value="1"/>
</dbReference>
<evidence type="ECO:0000313" key="2">
    <source>
        <dbReference type="EMBL" id="MBS5333882.1"/>
    </source>
</evidence>
<dbReference type="EMBL" id="JAGZGG010000076">
    <property type="protein sequence ID" value="MBS5333882.1"/>
    <property type="molecule type" value="Genomic_DNA"/>
</dbReference>
<dbReference type="InterPro" id="IPR035093">
    <property type="entry name" value="RelE/ParE_toxin_dom_sf"/>
</dbReference>
<dbReference type="AlphaFoldDB" id="A0A943DFX2"/>